<evidence type="ECO:0000313" key="1">
    <source>
        <dbReference type="EMBL" id="MPC95946.1"/>
    </source>
</evidence>
<evidence type="ECO:0000313" key="2">
    <source>
        <dbReference type="Proteomes" id="UP000324222"/>
    </source>
</evidence>
<dbReference type="Proteomes" id="UP000324222">
    <property type="component" value="Unassembled WGS sequence"/>
</dbReference>
<dbReference type="AlphaFoldDB" id="A0A5B7JNP6"/>
<comment type="caution">
    <text evidence="1">The sequence shown here is derived from an EMBL/GenBank/DDBJ whole genome shotgun (WGS) entry which is preliminary data.</text>
</comment>
<reference evidence="1 2" key="1">
    <citation type="submission" date="2019-05" db="EMBL/GenBank/DDBJ databases">
        <title>Another draft genome of Portunus trituberculatus and its Hox gene families provides insights of decapod evolution.</title>
        <authorList>
            <person name="Jeong J.-H."/>
            <person name="Song I."/>
            <person name="Kim S."/>
            <person name="Choi T."/>
            <person name="Kim D."/>
            <person name="Ryu S."/>
            <person name="Kim W."/>
        </authorList>
    </citation>
    <scope>NUCLEOTIDE SEQUENCE [LARGE SCALE GENOMIC DNA]</scope>
    <source>
        <tissue evidence="1">Muscle</tissue>
    </source>
</reference>
<keyword evidence="2" id="KW-1185">Reference proteome</keyword>
<protein>
    <submittedName>
        <fullName evidence="1">Uncharacterized protein</fullName>
    </submittedName>
</protein>
<accession>A0A5B7JNP6</accession>
<sequence>MFSKGPRGYARKGGEEVDPLQDRARLHVLRRPHPGRRHTAFSLHYTLMGVLCAAVREITTSPRGCCCGPRHDNLFILGNAPRRSTHTDTAAKFLSEY</sequence>
<dbReference type="EMBL" id="VSRR010104063">
    <property type="protein sequence ID" value="MPC95946.1"/>
    <property type="molecule type" value="Genomic_DNA"/>
</dbReference>
<gene>
    <name evidence="1" type="ORF">E2C01_091176</name>
</gene>
<name>A0A5B7JNP6_PORTR</name>
<proteinExistence type="predicted"/>
<organism evidence="1 2">
    <name type="scientific">Portunus trituberculatus</name>
    <name type="common">Swimming crab</name>
    <name type="synonym">Neptunus trituberculatus</name>
    <dbReference type="NCBI Taxonomy" id="210409"/>
    <lineage>
        <taxon>Eukaryota</taxon>
        <taxon>Metazoa</taxon>
        <taxon>Ecdysozoa</taxon>
        <taxon>Arthropoda</taxon>
        <taxon>Crustacea</taxon>
        <taxon>Multicrustacea</taxon>
        <taxon>Malacostraca</taxon>
        <taxon>Eumalacostraca</taxon>
        <taxon>Eucarida</taxon>
        <taxon>Decapoda</taxon>
        <taxon>Pleocyemata</taxon>
        <taxon>Brachyura</taxon>
        <taxon>Eubrachyura</taxon>
        <taxon>Portunoidea</taxon>
        <taxon>Portunidae</taxon>
        <taxon>Portuninae</taxon>
        <taxon>Portunus</taxon>
    </lineage>
</organism>